<feature type="transmembrane region" description="Helical" evidence="11">
    <location>
        <begin position="45"/>
        <end position="64"/>
    </location>
</feature>
<protein>
    <recommendedName>
        <fullName evidence="11">Peptidoglycan glycosyltransferase RodA</fullName>
        <shortName evidence="11">PGT</shortName>
        <ecNumber evidence="11">2.4.99.28</ecNumber>
    </recommendedName>
    <alternativeName>
        <fullName evidence="11">Cell elongation protein RodA</fullName>
    </alternativeName>
    <alternativeName>
        <fullName evidence="11">Cell wall polymerase</fullName>
    </alternativeName>
    <alternativeName>
        <fullName evidence="11">Peptidoglycan polymerase</fullName>
        <shortName evidence="11">PG polymerase</shortName>
    </alternativeName>
</protein>
<dbReference type="InterPro" id="IPR011923">
    <property type="entry name" value="RodA/MrdB"/>
</dbReference>
<keyword evidence="5 11" id="KW-0812">Transmembrane</keyword>
<name>A0A7W0HLJ3_9BACT</name>
<dbReference type="GO" id="GO:0071555">
    <property type="term" value="P:cell wall organization"/>
    <property type="evidence" value="ECO:0007669"/>
    <property type="project" value="UniProtKB-KW"/>
</dbReference>
<evidence type="ECO:0000313" key="13">
    <source>
        <dbReference type="Proteomes" id="UP000525298"/>
    </source>
</evidence>
<dbReference type="UniPathway" id="UPA00219"/>
<feature type="transmembrane region" description="Helical" evidence="11">
    <location>
        <begin position="12"/>
        <end position="33"/>
    </location>
</feature>
<keyword evidence="8 11" id="KW-1133">Transmembrane helix</keyword>
<dbReference type="EMBL" id="JACDUS010000009">
    <property type="protein sequence ID" value="MBA2882365.1"/>
    <property type="molecule type" value="Genomic_DNA"/>
</dbReference>
<evidence type="ECO:0000256" key="4">
    <source>
        <dbReference type="ARBA" id="ARBA00022679"/>
    </source>
</evidence>
<evidence type="ECO:0000256" key="10">
    <source>
        <dbReference type="ARBA" id="ARBA00023316"/>
    </source>
</evidence>
<comment type="similarity">
    <text evidence="11">Belongs to the SEDS family. MrdB/RodA subfamily.</text>
</comment>
<evidence type="ECO:0000256" key="3">
    <source>
        <dbReference type="ARBA" id="ARBA00022676"/>
    </source>
</evidence>
<dbReference type="Pfam" id="PF01098">
    <property type="entry name" value="FTSW_RODA_SPOVE"/>
    <property type="match status" value="1"/>
</dbReference>
<dbReference type="PANTHER" id="PTHR30474">
    <property type="entry name" value="CELL CYCLE PROTEIN"/>
    <property type="match status" value="1"/>
</dbReference>
<dbReference type="PROSITE" id="PS00428">
    <property type="entry name" value="FTSW_RODA_SPOVE"/>
    <property type="match status" value="1"/>
</dbReference>
<evidence type="ECO:0000256" key="11">
    <source>
        <dbReference type="HAMAP-Rule" id="MF_02079"/>
    </source>
</evidence>
<keyword evidence="10 11" id="KW-0961">Cell wall biogenesis/degradation</keyword>
<comment type="pathway">
    <text evidence="11">Cell wall biogenesis; peptidoglycan biosynthesis.</text>
</comment>
<dbReference type="InterPro" id="IPR001182">
    <property type="entry name" value="FtsW/RodA"/>
</dbReference>
<keyword evidence="4 11" id="KW-0808">Transferase</keyword>
<evidence type="ECO:0000256" key="2">
    <source>
        <dbReference type="ARBA" id="ARBA00022475"/>
    </source>
</evidence>
<evidence type="ECO:0000256" key="9">
    <source>
        <dbReference type="ARBA" id="ARBA00023136"/>
    </source>
</evidence>
<comment type="subcellular location">
    <subcellularLocation>
        <location evidence="11">Cell membrane</location>
        <topology evidence="11">Multi-pass membrane protein</topology>
    </subcellularLocation>
    <subcellularLocation>
        <location evidence="1">Membrane</location>
        <topology evidence="1">Multi-pass membrane protein</topology>
    </subcellularLocation>
</comment>
<dbReference type="RefSeq" id="WP_181552004.1">
    <property type="nucleotide sequence ID" value="NZ_JACDUS010000009.1"/>
</dbReference>
<dbReference type="NCBIfam" id="TIGR02210">
    <property type="entry name" value="rodA_shape"/>
    <property type="match status" value="1"/>
</dbReference>
<feature type="transmembrane region" description="Helical" evidence="11">
    <location>
        <begin position="185"/>
        <end position="203"/>
    </location>
</feature>
<keyword evidence="3 11" id="KW-0328">Glycosyltransferase</keyword>
<feature type="transmembrane region" description="Helical" evidence="11">
    <location>
        <begin position="338"/>
        <end position="359"/>
    </location>
</feature>
<keyword evidence="9 11" id="KW-0472">Membrane</keyword>
<evidence type="ECO:0000256" key="1">
    <source>
        <dbReference type="ARBA" id="ARBA00004141"/>
    </source>
</evidence>
<sequence length="367" mass="40096">MFDRRLVQYFDWWLLALTLVLAGTGVFLIQSAVNAGDSNPLGGLWIRQIFWLCVGLVVMAAGFVFSYKRLYSASPWIYAGILILLALVPLVGKTMGGSTRWLDLGIFVLQPSEPAKLAVILMLARYYARHVRPEGLGLRALMPPLLIGAGPFLLIVSQPDLGTAGLIGLVALTMTLFVKIERKTLLFLLVLGFGVLPMGWYLLEDYQRMRIMMLFFPESDALGAGYHILQSKIAVGSGMLSGKGYMQGTQNIFSFLPEQHTDFIFSVLAEEFGFIGSIGLLTLVLLLIAFGFNIADACRDAFGTILAVGITAMIFWQSVINIGMVMGLMPVVGMPLPLISYGGSSLVTVMLSLGLLMNISMRRFATS</sequence>
<dbReference type="AlphaFoldDB" id="A0A7W0HLJ3"/>
<dbReference type="GO" id="GO:0032153">
    <property type="term" value="C:cell division site"/>
    <property type="evidence" value="ECO:0007669"/>
    <property type="project" value="TreeGrafter"/>
</dbReference>
<feature type="transmembrane region" description="Helical" evidence="11">
    <location>
        <begin position="272"/>
        <end position="292"/>
    </location>
</feature>
<dbReference type="GO" id="GO:0008955">
    <property type="term" value="F:peptidoglycan glycosyltransferase activity"/>
    <property type="evidence" value="ECO:0007669"/>
    <property type="project" value="UniProtKB-UniRule"/>
</dbReference>
<proteinExistence type="inferred from homology"/>
<comment type="function">
    <text evidence="11">Peptidoglycan polymerase that is essential for cell wall elongation.</text>
</comment>
<feature type="transmembrane region" description="Helical" evidence="11">
    <location>
        <begin position="104"/>
        <end position="124"/>
    </location>
</feature>
<keyword evidence="2 11" id="KW-1003">Cell membrane</keyword>
<feature type="transmembrane region" description="Helical" evidence="11">
    <location>
        <begin position="304"/>
        <end position="326"/>
    </location>
</feature>
<evidence type="ECO:0000313" key="12">
    <source>
        <dbReference type="EMBL" id="MBA2882365.1"/>
    </source>
</evidence>
<evidence type="ECO:0000256" key="6">
    <source>
        <dbReference type="ARBA" id="ARBA00022960"/>
    </source>
</evidence>
<dbReference type="Proteomes" id="UP000525298">
    <property type="component" value="Unassembled WGS sequence"/>
</dbReference>
<feature type="transmembrane region" description="Helical" evidence="11">
    <location>
        <begin position="76"/>
        <end position="92"/>
    </location>
</feature>
<gene>
    <name evidence="11" type="primary">rodA</name>
    <name evidence="12" type="ORF">HNR65_002712</name>
</gene>
<dbReference type="EC" id="2.4.99.28" evidence="11"/>
<dbReference type="HAMAP" id="MF_02079">
    <property type="entry name" value="PGT_RodA"/>
    <property type="match status" value="1"/>
</dbReference>
<accession>A0A7W0HLJ3</accession>
<dbReference type="GO" id="GO:0051301">
    <property type="term" value="P:cell division"/>
    <property type="evidence" value="ECO:0007669"/>
    <property type="project" value="InterPro"/>
</dbReference>
<comment type="catalytic activity">
    <reaction evidence="11">
        <text>[GlcNAc-(1-&gt;4)-Mur2Ac(oyl-L-Ala-gamma-D-Glu-L-Lys-D-Ala-D-Ala)](n)-di-trans,octa-cis-undecaprenyl diphosphate + beta-D-GlcNAc-(1-&gt;4)-Mur2Ac(oyl-L-Ala-gamma-D-Glu-L-Lys-D-Ala-D-Ala)-di-trans,octa-cis-undecaprenyl diphosphate = [GlcNAc-(1-&gt;4)-Mur2Ac(oyl-L-Ala-gamma-D-Glu-L-Lys-D-Ala-D-Ala)](n+1)-di-trans,octa-cis-undecaprenyl diphosphate + di-trans,octa-cis-undecaprenyl diphosphate + H(+)</text>
        <dbReference type="Rhea" id="RHEA:23708"/>
        <dbReference type="Rhea" id="RHEA-COMP:9602"/>
        <dbReference type="Rhea" id="RHEA-COMP:9603"/>
        <dbReference type="ChEBI" id="CHEBI:15378"/>
        <dbReference type="ChEBI" id="CHEBI:58405"/>
        <dbReference type="ChEBI" id="CHEBI:60033"/>
        <dbReference type="ChEBI" id="CHEBI:78435"/>
        <dbReference type="EC" id="2.4.99.28"/>
    </reaction>
</comment>
<feature type="transmembrane region" description="Helical" evidence="11">
    <location>
        <begin position="161"/>
        <end position="178"/>
    </location>
</feature>
<keyword evidence="6 11" id="KW-0133">Cell shape</keyword>
<dbReference type="PANTHER" id="PTHR30474:SF1">
    <property type="entry name" value="PEPTIDOGLYCAN GLYCOSYLTRANSFERASE MRDB"/>
    <property type="match status" value="1"/>
</dbReference>
<dbReference type="InterPro" id="IPR018365">
    <property type="entry name" value="Cell_cycle_FtsW-rel_CS"/>
</dbReference>
<keyword evidence="7 11" id="KW-0573">Peptidoglycan synthesis</keyword>
<feature type="transmembrane region" description="Helical" evidence="11">
    <location>
        <begin position="136"/>
        <end position="155"/>
    </location>
</feature>
<evidence type="ECO:0000256" key="8">
    <source>
        <dbReference type="ARBA" id="ARBA00022989"/>
    </source>
</evidence>
<comment type="caution">
    <text evidence="12">The sequence shown here is derived from an EMBL/GenBank/DDBJ whole genome shotgun (WGS) entry which is preliminary data.</text>
</comment>
<dbReference type="GO" id="GO:0009252">
    <property type="term" value="P:peptidoglycan biosynthetic process"/>
    <property type="evidence" value="ECO:0007669"/>
    <property type="project" value="UniProtKB-UniRule"/>
</dbReference>
<reference evidence="12 13" key="1">
    <citation type="submission" date="2020-07" db="EMBL/GenBank/DDBJ databases">
        <title>Genomic Encyclopedia of Type Strains, Phase IV (KMG-IV): sequencing the most valuable type-strain genomes for metagenomic binning, comparative biology and taxonomic classification.</title>
        <authorList>
            <person name="Goeker M."/>
        </authorList>
    </citation>
    <scope>NUCLEOTIDE SEQUENCE [LARGE SCALE GENOMIC DNA]</scope>
    <source>
        <strain evidence="12 13">DSM 17721</strain>
    </source>
</reference>
<evidence type="ECO:0000256" key="5">
    <source>
        <dbReference type="ARBA" id="ARBA00022692"/>
    </source>
</evidence>
<dbReference type="GO" id="GO:0015648">
    <property type="term" value="F:lipid-linked peptidoglycan transporter activity"/>
    <property type="evidence" value="ECO:0007669"/>
    <property type="project" value="TreeGrafter"/>
</dbReference>
<dbReference type="GO" id="GO:0005886">
    <property type="term" value="C:plasma membrane"/>
    <property type="evidence" value="ECO:0007669"/>
    <property type="project" value="UniProtKB-SubCell"/>
</dbReference>
<dbReference type="GO" id="GO:0008360">
    <property type="term" value="P:regulation of cell shape"/>
    <property type="evidence" value="ECO:0007669"/>
    <property type="project" value="UniProtKB-KW"/>
</dbReference>
<evidence type="ECO:0000256" key="7">
    <source>
        <dbReference type="ARBA" id="ARBA00022984"/>
    </source>
</evidence>
<keyword evidence="13" id="KW-1185">Reference proteome</keyword>
<organism evidence="12 13">
    <name type="scientific">Desulfosalsimonas propionicica</name>
    <dbReference type="NCBI Taxonomy" id="332175"/>
    <lineage>
        <taxon>Bacteria</taxon>
        <taxon>Pseudomonadati</taxon>
        <taxon>Thermodesulfobacteriota</taxon>
        <taxon>Desulfobacteria</taxon>
        <taxon>Desulfobacterales</taxon>
        <taxon>Desulfosalsimonadaceae</taxon>
        <taxon>Desulfosalsimonas</taxon>
    </lineage>
</organism>